<evidence type="ECO:0000313" key="2">
    <source>
        <dbReference type="Proteomes" id="UP001333110"/>
    </source>
</evidence>
<reference evidence="1 2" key="1">
    <citation type="journal article" date="2023" name="J. Hered.">
        <title>Chromosome-level genome of the wood stork (Mycteria americana) provides insight into avian chromosome evolution.</title>
        <authorList>
            <person name="Flamio R. Jr."/>
            <person name="Ramstad K.M."/>
        </authorList>
    </citation>
    <scope>NUCLEOTIDE SEQUENCE [LARGE SCALE GENOMIC DNA]</scope>
    <source>
        <strain evidence="1">JAX WOST 10</strain>
    </source>
</reference>
<dbReference type="AlphaFoldDB" id="A0AAN7RJ35"/>
<organism evidence="1 2">
    <name type="scientific">Mycteria americana</name>
    <name type="common">Wood stork</name>
    <dbReference type="NCBI Taxonomy" id="33587"/>
    <lineage>
        <taxon>Eukaryota</taxon>
        <taxon>Metazoa</taxon>
        <taxon>Chordata</taxon>
        <taxon>Craniata</taxon>
        <taxon>Vertebrata</taxon>
        <taxon>Euteleostomi</taxon>
        <taxon>Archelosauria</taxon>
        <taxon>Archosauria</taxon>
        <taxon>Dinosauria</taxon>
        <taxon>Saurischia</taxon>
        <taxon>Theropoda</taxon>
        <taxon>Coelurosauria</taxon>
        <taxon>Aves</taxon>
        <taxon>Neognathae</taxon>
        <taxon>Neoaves</taxon>
        <taxon>Aequornithes</taxon>
        <taxon>Ciconiiformes</taxon>
        <taxon>Ciconiidae</taxon>
        <taxon>Mycteria</taxon>
    </lineage>
</organism>
<proteinExistence type="predicted"/>
<protein>
    <submittedName>
        <fullName evidence="1">Uncharacterized protein</fullName>
    </submittedName>
</protein>
<feature type="non-terminal residue" evidence="1">
    <location>
        <position position="114"/>
    </location>
</feature>
<accession>A0AAN7RJ35</accession>
<sequence length="114" mass="12697">MPAAVHCLRVCKGRTRASELMPCVYEECMRSAEMWTPDRALPFLCVTPGTNPTVPVLGHKEDDGWVRYHVMRGFTAGGTTEYRTATARSRDGEKMEGGFRQATMAVLINRETTA</sequence>
<evidence type="ECO:0000313" key="1">
    <source>
        <dbReference type="EMBL" id="KAK4805997.1"/>
    </source>
</evidence>
<dbReference type="EMBL" id="JAUNZN010000046">
    <property type="protein sequence ID" value="KAK4805997.1"/>
    <property type="molecule type" value="Genomic_DNA"/>
</dbReference>
<comment type="caution">
    <text evidence="1">The sequence shown here is derived from an EMBL/GenBank/DDBJ whole genome shotgun (WGS) entry which is preliminary data.</text>
</comment>
<gene>
    <name evidence="1" type="ORF">QYF61_006974</name>
</gene>
<dbReference type="Proteomes" id="UP001333110">
    <property type="component" value="Unassembled WGS sequence"/>
</dbReference>
<name>A0AAN7RJ35_MYCAM</name>
<keyword evidence="2" id="KW-1185">Reference proteome</keyword>